<evidence type="ECO:0000256" key="7">
    <source>
        <dbReference type="ARBA" id="ARBA00023235"/>
    </source>
</evidence>
<evidence type="ECO:0000259" key="9">
    <source>
        <dbReference type="Pfam" id="PF18916"/>
    </source>
</evidence>
<dbReference type="EMBL" id="JADLQX010000026">
    <property type="protein sequence ID" value="MBF6301378.1"/>
    <property type="molecule type" value="Genomic_DNA"/>
</dbReference>
<evidence type="ECO:0000313" key="11">
    <source>
        <dbReference type="Proteomes" id="UP000702209"/>
    </source>
</evidence>
<keyword evidence="7" id="KW-0413">Isomerase</keyword>
<feature type="transmembrane region" description="Helical" evidence="8">
    <location>
        <begin position="6"/>
        <end position="28"/>
    </location>
</feature>
<evidence type="ECO:0000256" key="4">
    <source>
        <dbReference type="ARBA" id="ARBA00022746"/>
    </source>
</evidence>
<keyword evidence="3 8" id="KW-0812">Transmembrane</keyword>
<keyword evidence="11" id="KW-1185">Reference proteome</keyword>
<feature type="domain" description="Lycopene cyclase" evidence="9">
    <location>
        <begin position="6"/>
        <end position="94"/>
    </location>
</feature>
<feature type="transmembrane region" description="Helical" evidence="8">
    <location>
        <begin position="35"/>
        <end position="60"/>
    </location>
</feature>
<dbReference type="Pfam" id="PF18916">
    <property type="entry name" value="Lycopene_cyc"/>
    <property type="match status" value="1"/>
</dbReference>
<protein>
    <submittedName>
        <fullName evidence="10">Lycopene cyclase domain-containing protein</fullName>
    </submittedName>
</protein>
<organism evidence="10 11">
    <name type="scientific">Nocardia amamiensis</name>
    <dbReference type="NCBI Taxonomy" id="404578"/>
    <lineage>
        <taxon>Bacteria</taxon>
        <taxon>Bacillati</taxon>
        <taxon>Actinomycetota</taxon>
        <taxon>Actinomycetes</taxon>
        <taxon>Mycobacteriales</taxon>
        <taxon>Nocardiaceae</taxon>
        <taxon>Nocardia</taxon>
    </lineage>
</organism>
<comment type="caution">
    <text evidence="10">The sequence shown here is derived from an EMBL/GenBank/DDBJ whole genome shotgun (WGS) entry which is preliminary data.</text>
</comment>
<comment type="subcellular location">
    <subcellularLocation>
        <location evidence="1">Membrane</location>
        <topology evidence="1">Multi-pass membrane protein</topology>
    </subcellularLocation>
</comment>
<sequence>MGHWHYVAILTACLVVTAPLEFIGAGVYRRPRRTLAAVTPVAILFLAWDVAATAHGIWSFDPRFLIGVTLPGGLPIEEVLFFLVIPLCGLLTYEAVTALAAYYRRTRGAA</sequence>
<evidence type="ECO:0000256" key="6">
    <source>
        <dbReference type="ARBA" id="ARBA00023136"/>
    </source>
</evidence>
<keyword evidence="6 8" id="KW-0472">Membrane</keyword>
<name>A0ABS0D2Q6_9NOCA</name>
<evidence type="ECO:0000256" key="2">
    <source>
        <dbReference type="ARBA" id="ARBA00004829"/>
    </source>
</evidence>
<comment type="pathway">
    <text evidence="2">Carotenoid biosynthesis.</text>
</comment>
<proteinExistence type="predicted"/>
<evidence type="ECO:0000256" key="5">
    <source>
        <dbReference type="ARBA" id="ARBA00022989"/>
    </source>
</evidence>
<dbReference type="Proteomes" id="UP000702209">
    <property type="component" value="Unassembled WGS sequence"/>
</dbReference>
<dbReference type="RefSeq" id="WP_195132598.1">
    <property type="nucleotide sequence ID" value="NZ_JADLQX010000026.1"/>
</dbReference>
<reference evidence="10 11" key="1">
    <citation type="submission" date="2020-10" db="EMBL/GenBank/DDBJ databases">
        <title>Identification of Nocardia species via Next-generation sequencing and recognition of intraspecies genetic diversity.</title>
        <authorList>
            <person name="Li P."/>
            <person name="Li P."/>
            <person name="Lu B."/>
        </authorList>
    </citation>
    <scope>NUCLEOTIDE SEQUENCE [LARGE SCALE GENOMIC DNA]</scope>
    <source>
        <strain evidence="10 11">BJ06-0157</strain>
    </source>
</reference>
<dbReference type="NCBIfam" id="TIGR03462">
    <property type="entry name" value="CarR_dom_SF"/>
    <property type="match status" value="1"/>
</dbReference>
<evidence type="ECO:0000256" key="8">
    <source>
        <dbReference type="SAM" id="Phobius"/>
    </source>
</evidence>
<keyword evidence="5 8" id="KW-1133">Transmembrane helix</keyword>
<feature type="transmembrane region" description="Helical" evidence="8">
    <location>
        <begin position="80"/>
        <end position="103"/>
    </location>
</feature>
<accession>A0ABS0D2Q6</accession>
<evidence type="ECO:0000256" key="3">
    <source>
        <dbReference type="ARBA" id="ARBA00022692"/>
    </source>
</evidence>
<keyword evidence="4" id="KW-0125">Carotenoid biosynthesis</keyword>
<gene>
    <name evidence="10" type="ORF">IU459_28125</name>
</gene>
<dbReference type="InterPro" id="IPR017825">
    <property type="entry name" value="Lycopene_cyclase_dom"/>
</dbReference>
<evidence type="ECO:0000256" key="1">
    <source>
        <dbReference type="ARBA" id="ARBA00004141"/>
    </source>
</evidence>
<evidence type="ECO:0000313" key="10">
    <source>
        <dbReference type="EMBL" id="MBF6301378.1"/>
    </source>
</evidence>